<dbReference type="PANTHER" id="PTHR43372">
    <property type="entry name" value="FATTY-ACID AMIDE HYDROLASE"/>
    <property type="match status" value="1"/>
</dbReference>
<dbReference type="Pfam" id="PF01425">
    <property type="entry name" value="Amidase"/>
    <property type="match status" value="1"/>
</dbReference>
<accession>A0A8S3X0M1</accession>
<dbReference type="InterPro" id="IPR023631">
    <property type="entry name" value="Amidase_dom"/>
</dbReference>
<dbReference type="Proteomes" id="UP000691718">
    <property type="component" value="Unassembled WGS sequence"/>
</dbReference>
<protein>
    <submittedName>
        <fullName evidence="4">(apollo) hypothetical protein</fullName>
    </submittedName>
</protein>
<gene>
    <name evidence="4" type="ORF">PAPOLLO_LOCUS12667</name>
</gene>
<feature type="transmembrane region" description="Helical" evidence="2">
    <location>
        <begin position="43"/>
        <end position="63"/>
    </location>
</feature>
<dbReference type="EMBL" id="CAJQZP010000895">
    <property type="protein sequence ID" value="CAG4994679.1"/>
    <property type="molecule type" value="Genomic_DNA"/>
</dbReference>
<dbReference type="PIRSF" id="PIRSF001221">
    <property type="entry name" value="Amidase_fungi"/>
    <property type="match status" value="1"/>
</dbReference>
<keyword evidence="2" id="KW-0812">Transmembrane</keyword>
<dbReference type="OrthoDB" id="6428749at2759"/>
<keyword evidence="2" id="KW-1133">Transmembrane helix</keyword>
<dbReference type="GO" id="GO:0012505">
    <property type="term" value="C:endomembrane system"/>
    <property type="evidence" value="ECO:0007669"/>
    <property type="project" value="TreeGrafter"/>
</dbReference>
<evidence type="ECO:0000313" key="5">
    <source>
        <dbReference type="Proteomes" id="UP000691718"/>
    </source>
</evidence>
<feature type="compositionally biased region" description="Basic residues" evidence="1">
    <location>
        <begin position="13"/>
        <end position="22"/>
    </location>
</feature>
<keyword evidence="2" id="KW-0472">Membrane</keyword>
<keyword evidence="5" id="KW-1185">Reference proteome</keyword>
<proteinExistence type="predicted"/>
<dbReference type="InterPro" id="IPR052739">
    <property type="entry name" value="FAAH2"/>
</dbReference>
<comment type="caution">
    <text evidence="4">The sequence shown here is derived from an EMBL/GenBank/DDBJ whole genome shotgun (WGS) entry which is preliminary data.</text>
</comment>
<sequence>MSIQSARTEKLNAKRKKEKSSKYRNTKTNKIFKGMASDMFKQFFLLLRTYFDIFIDFLFSLYWDKYRQPIPDLKKEHNILTNSAVSLASKIRNKELKSEDIVRACIERIKAVNPILNAVTDERYEEALKEARDVDKTIEEGTAEFEQKPFLGVPFTAKESHAVSGMLHTLGIALRRHVRAHEDAHCVFLLRRAGAIPVAVTNVPEINKWQETRNMVFGQTSNPYHTGRTVGGSSGGEAALAAAVASPISLCSDIGGSTRMPAFYCGLFGLNPTAGFTSLKGSALRSGKEPTMASIGFMSKHCEDLAPLTKIILDDNASEIDVDRKVDIKNIKFYYTETAKDKRLSPVTQDLKKAMSKVIRQLTEDTSPDKAPKAYYHNGFNHMYALWKHGMSKEAESFSRLLTNNQGQANALVELVKKLIGFSAYTFAAILKLLDDQVLPAVDKDWAERITKEMKDDLIKLLGDDGVLLFPSAPSPAPYHYSLYLRPFNFSYWGIFNALKFPAVQVPLGLNSEGIPLGLQVVAAPKQEALCLSVAQYLEKQFGGYVPPCKILHTF</sequence>
<evidence type="ECO:0000259" key="3">
    <source>
        <dbReference type="Pfam" id="PF01425"/>
    </source>
</evidence>
<feature type="domain" description="Amidase" evidence="3">
    <location>
        <begin position="100"/>
        <end position="532"/>
    </location>
</feature>
<dbReference type="PANTHER" id="PTHR43372:SF1">
    <property type="entry name" value="LD38433P"/>
    <property type="match status" value="1"/>
</dbReference>
<evidence type="ECO:0000256" key="1">
    <source>
        <dbReference type="SAM" id="MobiDB-lite"/>
    </source>
</evidence>
<evidence type="ECO:0000313" key="4">
    <source>
        <dbReference type="EMBL" id="CAG4994679.1"/>
    </source>
</evidence>
<organism evidence="4 5">
    <name type="scientific">Parnassius apollo</name>
    <name type="common">Apollo butterfly</name>
    <name type="synonym">Papilio apollo</name>
    <dbReference type="NCBI Taxonomy" id="110799"/>
    <lineage>
        <taxon>Eukaryota</taxon>
        <taxon>Metazoa</taxon>
        <taxon>Ecdysozoa</taxon>
        <taxon>Arthropoda</taxon>
        <taxon>Hexapoda</taxon>
        <taxon>Insecta</taxon>
        <taxon>Pterygota</taxon>
        <taxon>Neoptera</taxon>
        <taxon>Endopterygota</taxon>
        <taxon>Lepidoptera</taxon>
        <taxon>Glossata</taxon>
        <taxon>Ditrysia</taxon>
        <taxon>Papilionoidea</taxon>
        <taxon>Papilionidae</taxon>
        <taxon>Parnassiinae</taxon>
        <taxon>Parnassini</taxon>
        <taxon>Parnassius</taxon>
        <taxon>Parnassius</taxon>
    </lineage>
</organism>
<feature type="region of interest" description="Disordered" evidence="1">
    <location>
        <begin position="1"/>
        <end position="22"/>
    </location>
</feature>
<reference evidence="4" key="1">
    <citation type="submission" date="2021-04" db="EMBL/GenBank/DDBJ databases">
        <authorList>
            <person name="Tunstrom K."/>
        </authorList>
    </citation>
    <scope>NUCLEOTIDE SEQUENCE</scope>
</reference>
<name>A0A8S3X0M1_PARAO</name>
<evidence type="ECO:0000256" key="2">
    <source>
        <dbReference type="SAM" id="Phobius"/>
    </source>
</evidence>
<dbReference type="AlphaFoldDB" id="A0A8S3X0M1"/>